<dbReference type="PANTHER" id="PTHR42941:SF1">
    <property type="entry name" value="SLL1037 PROTEIN"/>
    <property type="match status" value="1"/>
</dbReference>
<comment type="caution">
    <text evidence="2">The sequence shown here is derived from an EMBL/GenBank/DDBJ whole genome shotgun (WGS) entry which is preliminary data.</text>
</comment>
<evidence type="ECO:0000256" key="1">
    <source>
        <dbReference type="SAM" id="SignalP"/>
    </source>
</evidence>
<dbReference type="AlphaFoldDB" id="E4L9B0"/>
<dbReference type="EMBL" id="AENT01000024">
    <property type="protein sequence ID" value="EFR42485.1"/>
    <property type="molecule type" value="Genomic_DNA"/>
</dbReference>
<dbReference type="PANTHER" id="PTHR42941">
    <property type="entry name" value="SLL1037 PROTEIN"/>
    <property type="match status" value="1"/>
</dbReference>
<dbReference type="NCBIfam" id="TIGR02122">
    <property type="entry name" value="TRAP_TAXI"/>
    <property type="match status" value="1"/>
</dbReference>
<dbReference type="InterPro" id="IPR011852">
    <property type="entry name" value="TRAP_TAXI"/>
</dbReference>
<protein>
    <submittedName>
        <fullName evidence="2">TRAP transporter solute receptor, TAXI family</fullName>
    </submittedName>
</protein>
<name>E4L9B0_9FIRM</name>
<evidence type="ECO:0000313" key="2">
    <source>
        <dbReference type="EMBL" id="EFR42485.1"/>
    </source>
</evidence>
<proteinExistence type="predicted"/>
<sequence length="316" mass="33742">MKRWMKRLAAVTAVCLAGTIILTGCSGDKNFINIATGGTAGTYYPLGGALAELMNKNIENMNASAQSTGASVANINMLKDGSVDVAFVQNDISYYAVNGLEMFKDNKVENLKGLAALYPETIQFVTTEGSGIRSIADLKGKKVAVGASGSGAEANARQILAAYGITYDDIDEQYLSFGEASDALKDGNVDAGVVVAGFPTAAIQDLSASKSIRIIPLDESVIDNLIKKYPYYTKMIIPAGTYSNQNEDVVTLSVKCLLVTTDKMEKSLGEKIVKVIYENLDRMKAAHAVGQYISKATGMEGMSIPMNEGAKKFFEE</sequence>
<organism evidence="2 3">
    <name type="scientific">Dialister micraerophilus UPII 345-E</name>
    <dbReference type="NCBI Taxonomy" id="910314"/>
    <lineage>
        <taxon>Bacteria</taxon>
        <taxon>Bacillati</taxon>
        <taxon>Bacillota</taxon>
        <taxon>Negativicutes</taxon>
        <taxon>Veillonellales</taxon>
        <taxon>Veillonellaceae</taxon>
        <taxon>Dialister</taxon>
    </lineage>
</organism>
<gene>
    <name evidence="2" type="ORF">HMPREF9220_0333</name>
</gene>
<dbReference type="OrthoDB" id="9776669at2"/>
<keyword evidence="1" id="KW-0732">Signal</keyword>
<dbReference type="SUPFAM" id="SSF53850">
    <property type="entry name" value="Periplasmic binding protein-like II"/>
    <property type="match status" value="1"/>
</dbReference>
<dbReference type="RefSeq" id="WP_007554756.1">
    <property type="nucleotide sequence ID" value="NZ_AENT01000024.1"/>
</dbReference>
<dbReference type="PROSITE" id="PS51257">
    <property type="entry name" value="PROKAR_LIPOPROTEIN"/>
    <property type="match status" value="1"/>
</dbReference>
<dbReference type="Proteomes" id="UP000004594">
    <property type="component" value="Unassembled WGS sequence"/>
</dbReference>
<reference evidence="2 3" key="1">
    <citation type="submission" date="2010-11" db="EMBL/GenBank/DDBJ databases">
        <authorList>
            <person name="Durkin A.S."/>
            <person name="Madupu R."/>
            <person name="Torralba M."/>
            <person name="Gillis M."/>
            <person name="Methe B."/>
            <person name="Sutton G."/>
            <person name="Nelson K.E."/>
        </authorList>
    </citation>
    <scope>NUCLEOTIDE SEQUENCE [LARGE SCALE GENOMIC DNA]</scope>
    <source>
        <strain evidence="2 3">UPII 345-E</strain>
    </source>
</reference>
<dbReference type="eggNOG" id="COG2358">
    <property type="taxonomic scope" value="Bacteria"/>
</dbReference>
<dbReference type="CDD" id="cd13567">
    <property type="entry name" value="PBP2_TtGluBP"/>
    <property type="match status" value="1"/>
</dbReference>
<keyword evidence="2" id="KW-0675">Receptor</keyword>
<accession>E4L9B0</accession>
<dbReference type="Gene3D" id="3.40.190.10">
    <property type="entry name" value="Periplasmic binding protein-like II"/>
    <property type="match status" value="2"/>
</dbReference>
<evidence type="ECO:0000313" key="3">
    <source>
        <dbReference type="Proteomes" id="UP000004594"/>
    </source>
</evidence>
<feature type="signal peptide" evidence="1">
    <location>
        <begin position="1"/>
        <end position="26"/>
    </location>
</feature>
<dbReference type="Pfam" id="PF16868">
    <property type="entry name" value="NMT1_3"/>
    <property type="match status" value="1"/>
</dbReference>
<feature type="chain" id="PRO_5039711788" evidence="1">
    <location>
        <begin position="27"/>
        <end position="316"/>
    </location>
</feature>